<proteinExistence type="predicted"/>
<gene>
    <name evidence="1" type="ORF">HNP84_009515</name>
</gene>
<dbReference type="RefSeq" id="WP_185056565.1">
    <property type="nucleotide sequence ID" value="NZ_BAABIX010000034.1"/>
</dbReference>
<accession>A0A840PPQ2</accession>
<protein>
    <submittedName>
        <fullName evidence="1">Uncharacterized protein</fullName>
    </submittedName>
</protein>
<comment type="caution">
    <text evidence="1">The sequence shown here is derived from an EMBL/GenBank/DDBJ whole genome shotgun (WGS) entry which is preliminary data.</text>
</comment>
<keyword evidence="2" id="KW-1185">Reference proteome</keyword>
<organism evidence="1 2">
    <name type="scientific">Thermocatellispora tengchongensis</name>
    <dbReference type="NCBI Taxonomy" id="1073253"/>
    <lineage>
        <taxon>Bacteria</taxon>
        <taxon>Bacillati</taxon>
        <taxon>Actinomycetota</taxon>
        <taxon>Actinomycetes</taxon>
        <taxon>Streptosporangiales</taxon>
        <taxon>Streptosporangiaceae</taxon>
        <taxon>Thermocatellispora</taxon>
    </lineage>
</organism>
<dbReference type="EMBL" id="JACHGN010000032">
    <property type="protein sequence ID" value="MBB5139751.1"/>
    <property type="molecule type" value="Genomic_DNA"/>
</dbReference>
<evidence type="ECO:0000313" key="2">
    <source>
        <dbReference type="Proteomes" id="UP000578449"/>
    </source>
</evidence>
<evidence type="ECO:0000313" key="1">
    <source>
        <dbReference type="EMBL" id="MBB5139751.1"/>
    </source>
</evidence>
<dbReference type="Proteomes" id="UP000578449">
    <property type="component" value="Unassembled WGS sequence"/>
</dbReference>
<dbReference type="AlphaFoldDB" id="A0A840PPQ2"/>
<sequence length="48" mass="5004">MVRSEFPAVTADAVRILGSNSGDYSRIIEVEVFSCPAGPGGRWGPPGP</sequence>
<reference evidence="1 2" key="1">
    <citation type="submission" date="2020-08" db="EMBL/GenBank/DDBJ databases">
        <title>Genomic Encyclopedia of Type Strains, Phase IV (KMG-IV): sequencing the most valuable type-strain genomes for metagenomic binning, comparative biology and taxonomic classification.</title>
        <authorList>
            <person name="Goeker M."/>
        </authorList>
    </citation>
    <scope>NUCLEOTIDE SEQUENCE [LARGE SCALE GENOMIC DNA]</scope>
    <source>
        <strain evidence="1 2">DSM 45615</strain>
    </source>
</reference>
<name>A0A840PPQ2_9ACTN</name>